<organism evidence="2 3">
    <name type="scientific">Thanatephorus cucumeris (strain AG1-IB / isolate 7/3/14)</name>
    <name type="common">Lettuce bottom rot fungus</name>
    <name type="synonym">Rhizoctonia solani</name>
    <dbReference type="NCBI Taxonomy" id="1108050"/>
    <lineage>
        <taxon>Eukaryota</taxon>
        <taxon>Fungi</taxon>
        <taxon>Dikarya</taxon>
        <taxon>Basidiomycota</taxon>
        <taxon>Agaricomycotina</taxon>
        <taxon>Agaricomycetes</taxon>
        <taxon>Cantharellales</taxon>
        <taxon>Ceratobasidiaceae</taxon>
        <taxon>Rhizoctonia</taxon>
        <taxon>Rhizoctonia solani AG-1</taxon>
    </lineage>
</organism>
<sequence>MVVQSIWYPPGQLCIPPELPDYLKNIYDLKPIAGAPNDAEVIGIHAVVHAAKKVSEVPGMHDPSLLMGLADHLFSVQMARYRSNYSLITFPSDATYTPPSLPGHISISLEPISGAPSDEEIIKAQDALRLYQQFSHAPSMFDSHVNMELSQHLFDLQMARYMRCAGETKPNPTPEESSRSEHYQPAGAAQANEGMATGTNNPGIGGNCPGTTSMPPLTPNVNIYELLERSNQLAERFNQLLERSNDLNERDVQSKNHAVAERFNQVVERFTQFIESTHQSTEGSEHIAQRFNQLFEHFNQLTEQSNTSAQKSNELAERSNQLADKANQVLEQFGKPLEQIGDTLKCINKVLVGVQHAIVRSHKGNTVYAADCLVNEKGQRPIEGLGKTFGRKYETTSSHADYLLPLRIAGVSQNSRIYNYWLGFYLRFYNIGHGLRLAAPQLAITLETPVAFSD</sequence>
<dbReference type="SUPFAM" id="SSF58104">
    <property type="entry name" value="Methyl-accepting chemotaxis protein (MCP) signaling domain"/>
    <property type="match status" value="1"/>
</dbReference>
<dbReference type="AlphaFoldDB" id="M5CGZ8"/>
<comment type="caution">
    <text evidence="2">The sequence shown here is derived from an EMBL/GenBank/DDBJ whole genome shotgun (WGS) entry which is preliminary data.</text>
</comment>
<dbReference type="EMBL" id="CAOJ01016636">
    <property type="protein sequence ID" value="CCO36992.1"/>
    <property type="molecule type" value="Genomic_DNA"/>
</dbReference>
<dbReference type="HOGENOM" id="CLU_052075_1_1_1"/>
<proteinExistence type="predicted"/>
<accession>M5CGZ8</accession>
<gene>
    <name evidence="2" type="ORF">BN14_11142</name>
</gene>
<evidence type="ECO:0000256" key="1">
    <source>
        <dbReference type="SAM" id="MobiDB-lite"/>
    </source>
</evidence>
<evidence type="ECO:0000313" key="2">
    <source>
        <dbReference type="EMBL" id="CCO36992.1"/>
    </source>
</evidence>
<evidence type="ECO:0008006" key="4">
    <source>
        <dbReference type="Google" id="ProtNLM"/>
    </source>
</evidence>
<reference evidence="2 3" key="1">
    <citation type="journal article" date="2013" name="J. Biotechnol.">
        <title>Establishment and interpretation of the genome sequence of the phytopathogenic fungus Rhizoctonia solani AG1-IB isolate 7/3/14.</title>
        <authorList>
            <person name="Wibberg D.W."/>
            <person name="Jelonek L.J."/>
            <person name="Rupp O.R."/>
            <person name="Hennig M.H."/>
            <person name="Eikmeyer F.E."/>
            <person name="Goesmann A.G."/>
            <person name="Hartmann A.H."/>
            <person name="Borriss R.B."/>
            <person name="Grosch R.G."/>
            <person name="Puehler A.P."/>
            <person name="Schlueter A.S."/>
        </authorList>
    </citation>
    <scope>NUCLEOTIDE SEQUENCE [LARGE SCALE GENOMIC DNA]</scope>
    <source>
        <strain evidence="3">AG1-IB / isolate 7/3/14</strain>
    </source>
</reference>
<evidence type="ECO:0000313" key="3">
    <source>
        <dbReference type="Proteomes" id="UP000012065"/>
    </source>
</evidence>
<feature type="region of interest" description="Disordered" evidence="1">
    <location>
        <begin position="166"/>
        <end position="202"/>
    </location>
</feature>
<name>M5CGZ8_THACB</name>
<protein>
    <recommendedName>
        <fullName evidence="4">Laminin domain protein</fullName>
    </recommendedName>
</protein>
<dbReference type="Gene3D" id="1.10.287.950">
    <property type="entry name" value="Methyl-accepting chemotaxis protein"/>
    <property type="match status" value="1"/>
</dbReference>
<dbReference type="Proteomes" id="UP000012065">
    <property type="component" value="Unassembled WGS sequence"/>
</dbReference>